<proteinExistence type="predicted"/>
<reference evidence="3" key="1">
    <citation type="journal article" date="2018" name="Nat. Microbiol.">
        <title>Leveraging single-cell genomics to expand the fungal tree of life.</title>
        <authorList>
            <person name="Ahrendt S.R."/>
            <person name="Quandt C.A."/>
            <person name="Ciobanu D."/>
            <person name="Clum A."/>
            <person name="Salamov A."/>
            <person name="Andreopoulos B."/>
            <person name="Cheng J.F."/>
            <person name="Woyke T."/>
            <person name="Pelin A."/>
            <person name="Henrissat B."/>
            <person name="Reynolds N.K."/>
            <person name="Benny G.L."/>
            <person name="Smith M.E."/>
            <person name="James T.Y."/>
            <person name="Grigoriev I.V."/>
        </authorList>
    </citation>
    <scope>NUCLEOTIDE SEQUENCE [LARGE SCALE GENOMIC DNA]</scope>
    <source>
        <strain evidence="3">RSA 1356</strain>
    </source>
</reference>
<sequence length="242" mass="27265">MAPLHNPSQILQIGTATGIWLRDMAKEWPHAKVVGCCNKNFAIYKHLDHNSLPANCRVDSVDISQGLPYRSRRFDYVYIRDDLFTFSVDVWIKVLSESYRVLRPGGIIELCGRPFIPHRAGPVMAYITKHLGQILWKEHGIHTQAARHLDNALKLLGFVDVHGREIEIPMGAWGGLHGEFMKRAGSTLLATVGKSVAGSHGDAHWNAEEWKAQTQKAYSEVDEYCTCSSVHCVWAKKQPPRQ</sequence>
<dbReference type="EMBL" id="KZ992667">
    <property type="protein sequence ID" value="RKP07835.1"/>
    <property type="molecule type" value="Genomic_DNA"/>
</dbReference>
<dbReference type="OrthoDB" id="2013972at2759"/>
<keyword evidence="3" id="KW-1185">Reference proteome</keyword>
<dbReference type="Proteomes" id="UP000271241">
    <property type="component" value="Unassembled WGS sequence"/>
</dbReference>
<organism evidence="2 3">
    <name type="scientific">Thamnocephalis sphaerospora</name>
    <dbReference type="NCBI Taxonomy" id="78915"/>
    <lineage>
        <taxon>Eukaryota</taxon>
        <taxon>Fungi</taxon>
        <taxon>Fungi incertae sedis</taxon>
        <taxon>Zoopagomycota</taxon>
        <taxon>Zoopagomycotina</taxon>
        <taxon>Zoopagomycetes</taxon>
        <taxon>Zoopagales</taxon>
        <taxon>Sigmoideomycetaceae</taxon>
        <taxon>Thamnocephalis</taxon>
    </lineage>
</organism>
<dbReference type="CDD" id="cd02440">
    <property type="entry name" value="AdoMet_MTases"/>
    <property type="match status" value="1"/>
</dbReference>
<evidence type="ECO:0000259" key="1">
    <source>
        <dbReference type="Pfam" id="PF13649"/>
    </source>
</evidence>
<evidence type="ECO:0000313" key="2">
    <source>
        <dbReference type="EMBL" id="RKP07835.1"/>
    </source>
</evidence>
<feature type="domain" description="Methyltransferase" evidence="1">
    <location>
        <begin position="10"/>
        <end position="106"/>
    </location>
</feature>
<name>A0A4P9XPB3_9FUNG</name>
<dbReference type="SUPFAM" id="SSF53335">
    <property type="entry name" value="S-adenosyl-L-methionine-dependent methyltransferases"/>
    <property type="match status" value="1"/>
</dbReference>
<dbReference type="InterPro" id="IPR029063">
    <property type="entry name" value="SAM-dependent_MTases_sf"/>
</dbReference>
<evidence type="ECO:0000313" key="3">
    <source>
        <dbReference type="Proteomes" id="UP000271241"/>
    </source>
</evidence>
<accession>A0A4P9XPB3</accession>
<dbReference type="AlphaFoldDB" id="A0A4P9XPB3"/>
<dbReference type="Pfam" id="PF13649">
    <property type="entry name" value="Methyltransf_25"/>
    <property type="match status" value="1"/>
</dbReference>
<dbReference type="Gene3D" id="3.40.50.150">
    <property type="entry name" value="Vaccinia Virus protein VP39"/>
    <property type="match status" value="1"/>
</dbReference>
<dbReference type="STRING" id="78915.A0A4P9XPB3"/>
<protein>
    <recommendedName>
        <fullName evidence="1">Methyltransferase domain-containing protein</fullName>
    </recommendedName>
</protein>
<gene>
    <name evidence="2" type="ORF">THASP1DRAFT_24071</name>
</gene>
<dbReference type="InterPro" id="IPR041698">
    <property type="entry name" value="Methyltransf_25"/>
</dbReference>